<accession>A0A644ZGS7</accession>
<evidence type="ECO:0000313" key="6">
    <source>
        <dbReference type="EMBL" id="MPM40046.1"/>
    </source>
</evidence>
<dbReference type="InterPro" id="IPR013324">
    <property type="entry name" value="RNA_pol_sigma_r3/r4-like"/>
</dbReference>
<dbReference type="PANTHER" id="PTHR43133">
    <property type="entry name" value="RNA POLYMERASE ECF-TYPE SIGMA FACTO"/>
    <property type="match status" value="1"/>
</dbReference>
<keyword evidence="2" id="KW-0805">Transcription regulation</keyword>
<evidence type="ECO:0000256" key="4">
    <source>
        <dbReference type="ARBA" id="ARBA00023163"/>
    </source>
</evidence>
<feature type="domain" description="RNA polymerase sigma factor 70 region 4 type 2" evidence="5">
    <location>
        <begin position="120"/>
        <end position="171"/>
    </location>
</feature>
<evidence type="ECO:0000256" key="2">
    <source>
        <dbReference type="ARBA" id="ARBA00023015"/>
    </source>
</evidence>
<dbReference type="InterPro" id="IPR013325">
    <property type="entry name" value="RNA_pol_sigma_r2"/>
</dbReference>
<gene>
    <name evidence="6" type="ORF">SDC9_86684</name>
</gene>
<dbReference type="InterPro" id="IPR013249">
    <property type="entry name" value="RNA_pol_sigma70_r4_t2"/>
</dbReference>
<name>A0A644ZGS7_9ZZZZ</name>
<dbReference type="NCBIfam" id="TIGR02937">
    <property type="entry name" value="sigma70-ECF"/>
    <property type="match status" value="1"/>
</dbReference>
<protein>
    <recommendedName>
        <fullName evidence="5">RNA polymerase sigma factor 70 region 4 type 2 domain-containing protein</fullName>
    </recommendedName>
</protein>
<proteinExistence type="inferred from homology"/>
<dbReference type="InterPro" id="IPR014284">
    <property type="entry name" value="RNA_pol_sigma-70_dom"/>
</dbReference>
<dbReference type="SUPFAM" id="SSF88659">
    <property type="entry name" value="Sigma3 and sigma4 domains of RNA polymerase sigma factors"/>
    <property type="match status" value="1"/>
</dbReference>
<keyword evidence="4" id="KW-0804">Transcription</keyword>
<evidence type="ECO:0000256" key="3">
    <source>
        <dbReference type="ARBA" id="ARBA00023082"/>
    </source>
</evidence>
<dbReference type="GO" id="GO:0006352">
    <property type="term" value="P:DNA-templated transcription initiation"/>
    <property type="evidence" value="ECO:0007669"/>
    <property type="project" value="InterPro"/>
</dbReference>
<dbReference type="GO" id="GO:0003677">
    <property type="term" value="F:DNA binding"/>
    <property type="evidence" value="ECO:0007669"/>
    <property type="project" value="InterPro"/>
</dbReference>
<dbReference type="GO" id="GO:0016987">
    <property type="term" value="F:sigma factor activity"/>
    <property type="evidence" value="ECO:0007669"/>
    <property type="project" value="UniProtKB-KW"/>
</dbReference>
<dbReference type="Gene3D" id="1.10.1740.10">
    <property type="match status" value="1"/>
</dbReference>
<dbReference type="AlphaFoldDB" id="A0A644ZGS7"/>
<organism evidence="6">
    <name type="scientific">bioreactor metagenome</name>
    <dbReference type="NCBI Taxonomy" id="1076179"/>
    <lineage>
        <taxon>unclassified sequences</taxon>
        <taxon>metagenomes</taxon>
        <taxon>ecological metagenomes</taxon>
    </lineage>
</organism>
<comment type="caution">
    <text evidence="6">The sequence shown here is derived from an EMBL/GenBank/DDBJ whole genome shotgun (WGS) entry which is preliminary data.</text>
</comment>
<dbReference type="SUPFAM" id="SSF88946">
    <property type="entry name" value="Sigma2 domain of RNA polymerase sigma factors"/>
    <property type="match status" value="1"/>
</dbReference>
<dbReference type="CDD" id="cd06171">
    <property type="entry name" value="Sigma70_r4"/>
    <property type="match status" value="1"/>
</dbReference>
<dbReference type="InterPro" id="IPR039425">
    <property type="entry name" value="RNA_pol_sigma-70-like"/>
</dbReference>
<dbReference type="EMBL" id="VSSQ01008858">
    <property type="protein sequence ID" value="MPM40046.1"/>
    <property type="molecule type" value="Genomic_DNA"/>
</dbReference>
<keyword evidence="3" id="KW-0731">Sigma factor</keyword>
<comment type="similarity">
    <text evidence="1">Belongs to the sigma-70 factor family. ECF subfamily.</text>
</comment>
<sequence length="189" mass="22395">MGANSWQEFLQGDEAAFSKLYCGYFNELFAYGLKIGFDEEVCKDAIQDVFYKIFISRKQLTYIRNIESYLLHCLKNRLFDIHNVESKINYINYNDILLEDENSVVEKIIEKESELLLKDSIKQSMSILPPKQRKIIYFHYRLNLSFDEIAALLEMKPDAVKKSAYRALQKMKESRQLKNTLFSFFLSFF</sequence>
<dbReference type="Pfam" id="PF08281">
    <property type="entry name" value="Sigma70_r4_2"/>
    <property type="match status" value="1"/>
</dbReference>
<dbReference type="PANTHER" id="PTHR43133:SF46">
    <property type="entry name" value="RNA POLYMERASE SIGMA-70 FACTOR ECF SUBFAMILY"/>
    <property type="match status" value="1"/>
</dbReference>
<dbReference type="InterPro" id="IPR036388">
    <property type="entry name" value="WH-like_DNA-bd_sf"/>
</dbReference>
<evidence type="ECO:0000259" key="5">
    <source>
        <dbReference type="Pfam" id="PF08281"/>
    </source>
</evidence>
<reference evidence="6" key="1">
    <citation type="submission" date="2019-08" db="EMBL/GenBank/DDBJ databases">
        <authorList>
            <person name="Kucharzyk K."/>
            <person name="Murdoch R.W."/>
            <person name="Higgins S."/>
            <person name="Loffler F."/>
        </authorList>
    </citation>
    <scope>NUCLEOTIDE SEQUENCE</scope>
</reference>
<evidence type="ECO:0000256" key="1">
    <source>
        <dbReference type="ARBA" id="ARBA00010641"/>
    </source>
</evidence>
<dbReference type="Gene3D" id="1.10.10.10">
    <property type="entry name" value="Winged helix-like DNA-binding domain superfamily/Winged helix DNA-binding domain"/>
    <property type="match status" value="1"/>
</dbReference>